<evidence type="ECO:0000313" key="1">
    <source>
        <dbReference type="EMBL" id="EZA56802.1"/>
    </source>
</evidence>
<dbReference type="Proteomes" id="UP000053097">
    <property type="component" value="Unassembled WGS sequence"/>
</dbReference>
<evidence type="ECO:0000313" key="2">
    <source>
        <dbReference type="Proteomes" id="UP000053097"/>
    </source>
</evidence>
<gene>
    <name evidence="1" type="ORF">X777_02653</name>
</gene>
<organism evidence="1 2">
    <name type="scientific">Ooceraea biroi</name>
    <name type="common">Clonal raider ant</name>
    <name type="synonym">Cerapachys biroi</name>
    <dbReference type="NCBI Taxonomy" id="2015173"/>
    <lineage>
        <taxon>Eukaryota</taxon>
        <taxon>Metazoa</taxon>
        <taxon>Ecdysozoa</taxon>
        <taxon>Arthropoda</taxon>
        <taxon>Hexapoda</taxon>
        <taxon>Insecta</taxon>
        <taxon>Pterygota</taxon>
        <taxon>Neoptera</taxon>
        <taxon>Endopterygota</taxon>
        <taxon>Hymenoptera</taxon>
        <taxon>Apocrita</taxon>
        <taxon>Aculeata</taxon>
        <taxon>Formicoidea</taxon>
        <taxon>Formicidae</taxon>
        <taxon>Dorylinae</taxon>
        <taxon>Ooceraea</taxon>
    </lineage>
</organism>
<accession>A0A026WL69</accession>
<name>A0A026WL69_OOCBI</name>
<protein>
    <submittedName>
        <fullName evidence="1">Uncharacterized protein</fullName>
    </submittedName>
</protein>
<dbReference type="AlphaFoldDB" id="A0A026WL69"/>
<reference evidence="1 2" key="1">
    <citation type="journal article" date="2014" name="Curr. Biol.">
        <title>The genome of the clonal raider ant Cerapachys biroi.</title>
        <authorList>
            <person name="Oxley P.R."/>
            <person name="Ji L."/>
            <person name="Fetter-Pruneda I."/>
            <person name="McKenzie S.K."/>
            <person name="Li C."/>
            <person name="Hu H."/>
            <person name="Zhang G."/>
            <person name="Kronauer D.J."/>
        </authorList>
    </citation>
    <scope>NUCLEOTIDE SEQUENCE [LARGE SCALE GENOMIC DNA]</scope>
</reference>
<proteinExistence type="predicted"/>
<dbReference type="EMBL" id="KK107154">
    <property type="protein sequence ID" value="EZA56802.1"/>
    <property type="molecule type" value="Genomic_DNA"/>
</dbReference>
<feature type="non-terminal residue" evidence="1">
    <location>
        <position position="73"/>
    </location>
</feature>
<feature type="non-terminal residue" evidence="1">
    <location>
        <position position="1"/>
    </location>
</feature>
<sequence length="73" mass="8295">FPDLRAIRESLFRISVPRTYGSSGLDGPEDFRSYAQSRLLKTKKVFCIGRVAGVVHRWNARKRKGHGIGHRGQ</sequence>
<keyword evidence="2" id="KW-1185">Reference proteome</keyword>